<evidence type="ECO:0000313" key="2">
    <source>
        <dbReference type="Proteomes" id="UP001596022"/>
    </source>
</evidence>
<keyword evidence="2" id="KW-1185">Reference proteome</keyword>
<evidence type="ECO:0008006" key="3">
    <source>
        <dbReference type="Google" id="ProtNLM"/>
    </source>
</evidence>
<dbReference type="RefSeq" id="WP_376846137.1">
    <property type="nucleotide sequence ID" value="NZ_JBHSFW010000005.1"/>
</dbReference>
<gene>
    <name evidence="1" type="ORF">ACFO4N_09955</name>
</gene>
<reference evidence="2" key="1">
    <citation type="journal article" date="2019" name="Int. J. Syst. Evol. Microbiol.">
        <title>The Global Catalogue of Microorganisms (GCM) 10K type strain sequencing project: providing services to taxonomists for standard genome sequencing and annotation.</title>
        <authorList>
            <consortium name="The Broad Institute Genomics Platform"/>
            <consortium name="The Broad Institute Genome Sequencing Center for Infectious Disease"/>
            <person name="Wu L."/>
            <person name="Ma J."/>
        </authorList>
    </citation>
    <scope>NUCLEOTIDE SEQUENCE [LARGE SCALE GENOMIC DNA]</scope>
    <source>
        <strain evidence="2">CGMCC 1.16306</strain>
    </source>
</reference>
<organism evidence="1 2">
    <name type="scientific">Camelliibacillus cellulosilyticus</name>
    <dbReference type="NCBI Taxonomy" id="2174486"/>
    <lineage>
        <taxon>Bacteria</taxon>
        <taxon>Bacillati</taxon>
        <taxon>Bacillota</taxon>
        <taxon>Bacilli</taxon>
        <taxon>Bacillales</taxon>
        <taxon>Sporolactobacillaceae</taxon>
        <taxon>Camelliibacillus</taxon>
    </lineage>
</organism>
<protein>
    <recommendedName>
        <fullName evidence="3">Helix-turn-helix protein</fullName>
    </recommendedName>
</protein>
<proteinExistence type="predicted"/>
<accession>A0ABV9GP70</accession>
<dbReference type="Proteomes" id="UP001596022">
    <property type="component" value="Unassembled WGS sequence"/>
</dbReference>
<evidence type="ECO:0000313" key="1">
    <source>
        <dbReference type="EMBL" id="MFC4619035.1"/>
    </source>
</evidence>
<comment type="caution">
    <text evidence="1">The sequence shown here is derived from an EMBL/GenBank/DDBJ whole genome shotgun (WGS) entry which is preliminary data.</text>
</comment>
<dbReference type="EMBL" id="JBHSFW010000005">
    <property type="protein sequence ID" value="MFC4619035.1"/>
    <property type="molecule type" value="Genomic_DNA"/>
</dbReference>
<name>A0ABV9GP70_9BACL</name>
<sequence length="277" mass="31952">MLPGNIERFRSYSQFRSLDEFNQTMAKYMEIYSEAFTKGERKALYYLTHFCAKIPGVSNIRLCKLIAYVNQKEPLSRSTVERMLRKSVRLGILTLYHTVRRDGGYSHNVYVFNRLDGAVNKQLTDGENCKNAVHTMHDNPAATTETINLIKTNQKSICKNVSLEDLDASFCPEHIPQDFIQAAKPFFGADDIFQLWGIALNCYHRFNFVHPIEFYMGTVISAFKQTVFQCKKGKIKKTFSAYFYGTLCGMLHVNARREVMNKPNSPFPLPNWLEHEA</sequence>